<keyword evidence="2" id="KW-1185">Reference proteome</keyword>
<proteinExistence type="predicted"/>
<name>A0A285R242_9SPHN</name>
<evidence type="ECO:0000313" key="2">
    <source>
        <dbReference type="Proteomes" id="UP000219494"/>
    </source>
</evidence>
<evidence type="ECO:0008006" key="3">
    <source>
        <dbReference type="Google" id="ProtNLM"/>
    </source>
</evidence>
<organism evidence="1 2">
    <name type="scientific">Sphingomonas guangdongensis</name>
    <dbReference type="NCBI Taxonomy" id="1141890"/>
    <lineage>
        <taxon>Bacteria</taxon>
        <taxon>Pseudomonadati</taxon>
        <taxon>Pseudomonadota</taxon>
        <taxon>Alphaproteobacteria</taxon>
        <taxon>Sphingomonadales</taxon>
        <taxon>Sphingomonadaceae</taxon>
        <taxon>Sphingomonas</taxon>
    </lineage>
</organism>
<dbReference type="RefSeq" id="WP_097063467.1">
    <property type="nucleotide sequence ID" value="NZ_OBMI01000002.1"/>
</dbReference>
<evidence type="ECO:0000313" key="1">
    <source>
        <dbReference type="EMBL" id="SOB86437.1"/>
    </source>
</evidence>
<gene>
    <name evidence="1" type="ORF">SAMN06297144_1542</name>
</gene>
<dbReference type="AlphaFoldDB" id="A0A285R242"/>
<dbReference type="EMBL" id="OBMI01000002">
    <property type="protein sequence ID" value="SOB86437.1"/>
    <property type="molecule type" value="Genomic_DNA"/>
</dbReference>
<sequence length="148" mass="15732">MADPRQLAQLHRIAQIRRDRGAVALADAGQARAAEDAALARVAAAEQAALAAADAAIRAFADDPACAQAQLWRRIARDRAGTAAQLTREQGRRRDGAVAAQDHARAALLQAEVRVDQAAVRATAARRAASTRLEERAAEDLFVPGRKP</sequence>
<accession>A0A285R242</accession>
<reference evidence="1 2" key="1">
    <citation type="submission" date="2017-07" db="EMBL/GenBank/DDBJ databases">
        <authorList>
            <person name="Sun Z.S."/>
            <person name="Albrecht U."/>
            <person name="Echele G."/>
            <person name="Lee C.C."/>
        </authorList>
    </citation>
    <scope>NUCLEOTIDE SEQUENCE [LARGE SCALE GENOMIC DNA]</scope>
    <source>
        <strain evidence="1 2">CGMCC 1.12672</strain>
    </source>
</reference>
<protein>
    <recommendedName>
        <fullName evidence="3">Flagellar FliJ protein</fullName>
    </recommendedName>
</protein>
<dbReference type="Proteomes" id="UP000219494">
    <property type="component" value="Unassembled WGS sequence"/>
</dbReference>